<organism evidence="1 2">
    <name type="scientific">Ideonella aquatica</name>
    <dbReference type="NCBI Taxonomy" id="2824119"/>
    <lineage>
        <taxon>Bacteria</taxon>
        <taxon>Pseudomonadati</taxon>
        <taxon>Pseudomonadota</taxon>
        <taxon>Betaproteobacteria</taxon>
        <taxon>Burkholderiales</taxon>
        <taxon>Sphaerotilaceae</taxon>
        <taxon>Ideonella</taxon>
    </lineage>
</organism>
<gene>
    <name evidence="1" type="ORF">KAK06_01240</name>
</gene>
<evidence type="ECO:0000313" key="1">
    <source>
        <dbReference type="EMBL" id="MBQ0957569.1"/>
    </source>
</evidence>
<dbReference type="AlphaFoldDB" id="A0A941BJK2"/>
<sequence length="191" mass="20312">MKPTMCFNRPPRWLSMLPWVAALLLAGCAIPKYQPPAGAAISQVRLYTTSSANASVIIGQFPFCGGRKVYRTALLGVANLLSQPETLGMPSPPAVPASQMTEVAIETGRPLSILASSMQTLVISPSAPVFDTCRAEAYFEPQAGERYEAVFERPGTGVCTVSVVQLRAASDGTWTRVPVSSLPKPSQACPN</sequence>
<evidence type="ECO:0000313" key="2">
    <source>
        <dbReference type="Proteomes" id="UP000678374"/>
    </source>
</evidence>
<accession>A0A941BJK2</accession>
<comment type="caution">
    <text evidence="1">The sequence shown here is derived from an EMBL/GenBank/DDBJ whole genome shotgun (WGS) entry which is preliminary data.</text>
</comment>
<name>A0A941BJK2_9BURK</name>
<dbReference type="PROSITE" id="PS51257">
    <property type="entry name" value="PROKAR_LIPOPROTEIN"/>
    <property type="match status" value="1"/>
</dbReference>
<reference evidence="1" key="1">
    <citation type="submission" date="2021-04" db="EMBL/GenBank/DDBJ databases">
        <title>The genome sequence of Ideonella sp. 4Y11.</title>
        <authorList>
            <person name="Liu Y."/>
        </authorList>
    </citation>
    <scope>NUCLEOTIDE SEQUENCE</scope>
    <source>
        <strain evidence="1">4Y11</strain>
    </source>
</reference>
<dbReference type="EMBL" id="JAGQDE010000001">
    <property type="protein sequence ID" value="MBQ0957569.1"/>
    <property type="molecule type" value="Genomic_DNA"/>
</dbReference>
<evidence type="ECO:0008006" key="3">
    <source>
        <dbReference type="Google" id="ProtNLM"/>
    </source>
</evidence>
<dbReference type="RefSeq" id="WP_210799876.1">
    <property type="nucleotide sequence ID" value="NZ_JAGQDE010000001.1"/>
</dbReference>
<keyword evidence="2" id="KW-1185">Reference proteome</keyword>
<proteinExistence type="predicted"/>
<protein>
    <recommendedName>
        <fullName evidence="3">Lipoprotein</fullName>
    </recommendedName>
</protein>
<dbReference type="Proteomes" id="UP000678374">
    <property type="component" value="Unassembled WGS sequence"/>
</dbReference>